<feature type="region of interest" description="Disordered" evidence="1">
    <location>
        <begin position="1"/>
        <end position="25"/>
    </location>
</feature>
<protein>
    <submittedName>
        <fullName evidence="2">Uncharacterized protein</fullName>
    </submittedName>
</protein>
<feature type="compositionally biased region" description="Basic and acidic residues" evidence="1">
    <location>
        <begin position="1"/>
        <end position="15"/>
    </location>
</feature>
<proteinExistence type="predicted"/>
<organism evidence="2 3">
    <name type="scientific">Carpinus fangiana</name>
    <dbReference type="NCBI Taxonomy" id="176857"/>
    <lineage>
        <taxon>Eukaryota</taxon>
        <taxon>Viridiplantae</taxon>
        <taxon>Streptophyta</taxon>
        <taxon>Embryophyta</taxon>
        <taxon>Tracheophyta</taxon>
        <taxon>Spermatophyta</taxon>
        <taxon>Magnoliopsida</taxon>
        <taxon>eudicotyledons</taxon>
        <taxon>Gunneridae</taxon>
        <taxon>Pentapetalae</taxon>
        <taxon>rosids</taxon>
        <taxon>fabids</taxon>
        <taxon>Fagales</taxon>
        <taxon>Betulaceae</taxon>
        <taxon>Carpinus</taxon>
    </lineage>
</organism>
<evidence type="ECO:0000256" key="1">
    <source>
        <dbReference type="SAM" id="MobiDB-lite"/>
    </source>
</evidence>
<dbReference type="EMBL" id="CM017324">
    <property type="protein sequence ID" value="KAE8038757.1"/>
    <property type="molecule type" value="Genomic_DNA"/>
</dbReference>
<dbReference type="OrthoDB" id="1623146at2759"/>
<dbReference type="PANTHER" id="PTHR37725:SF1">
    <property type="match status" value="1"/>
</dbReference>
<dbReference type="AlphaFoldDB" id="A0A660KQP7"/>
<dbReference type="PANTHER" id="PTHR37725">
    <property type="match status" value="1"/>
</dbReference>
<dbReference type="Proteomes" id="UP000327013">
    <property type="component" value="Chromosome 4"/>
</dbReference>
<gene>
    <name evidence="2" type="ORF">FH972_011234</name>
</gene>
<accession>A0A660KQP7</accession>
<evidence type="ECO:0000313" key="2">
    <source>
        <dbReference type="EMBL" id="KAE8038757.1"/>
    </source>
</evidence>
<name>A0A660KQP7_9ROSI</name>
<sequence length="192" mass="21426">MAANGDDHHETKMMKPEGYPSSDDEEVEVSTSTYTSESIWNRPFFSTHNDMSLLESGLLQGNMNDMGDNYYRFQAEHGEPVDPRLLSLLVYFRELFVESEQVFKKIFPGLHDEISELLQKFGSAISQVKSDQMRVRTMQRSLSIGSPRTLCRDGDLDSPSTSRLEYFKVRTVRINGGGQQGGQGSGGGAGSK</sequence>
<keyword evidence="3" id="KW-1185">Reference proteome</keyword>
<evidence type="ECO:0000313" key="3">
    <source>
        <dbReference type="Proteomes" id="UP000327013"/>
    </source>
</evidence>
<reference evidence="2 3" key="1">
    <citation type="submission" date="2019-06" db="EMBL/GenBank/DDBJ databases">
        <title>A chromosomal-level reference genome of Carpinus fangiana (Coryloideae, Betulaceae).</title>
        <authorList>
            <person name="Yang X."/>
            <person name="Wang Z."/>
            <person name="Zhang L."/>
            <person name="Hao G."/>
            <person name="Liu J."/>
            <person name="Yang Y."/>
        </authorList>
    </citation>
    <scope>NUCLEOTIDE SEQUENCE [LARGE SCALE GENOMIC DNA]</scope>
    <source>
        <strain evidence="2">Cfa_2016G</strain>
        <tissue evidence="2">Leaf</tissue>
    </source>
</reference>